<organism evidence="2 3">
    <name type="scientific">Pterulicium gracile</name>
    <dbReference type="NCBI Taxonomy" id="1884261"/>
    <lineage>
        <taxon>Eukaryota</taxon>
        <taxon>Fungi</taxon>
        <taxon>Dikarya</taxon>
        <taxon>Basidiomycota</taxon>
        <taxon>Agaricomycotina</taxon>
        <taxon>Agaricomycetes</taxon>
        <taxon>Agaricomycetidae</taxon>
        <taxon>Agaricales</taxon>
        <taxon>Pleurotineae</taxon>
        <taxon>Pterulaceae</taxon>
        <taxon>Pterulicium</taxon>
    </lineage>
</organism>
<dbReference type="EMBL" id="ML178851">
    <property type="protein sequence ID" value="TFK97060.1"/>
    <property type="molecule type" value="Genomic_DNA"/>
</dbReference>
<reference evidence="2 3" key="1">
    <citation type="journal article" date="2019" name="Nat. Ecol. Evol.">
        <title>Megaphylogeny resolves global patterns of mushroom evolution.</title>
        <authorList>
            <person name="Varga T."/>
            <person name="Krizsan K."/>
            <person name="Foldi C."/>
            <person name="Dima B."/>
            <person name="Sanchez-Garcia M."/>
            <person name="Sanchez-Ramirez S."/>
            <person name="Szollosi G.J."/>
            <person name="Szarkandi J.G."/>
            <person name="Papp V."/>
            <person name="Albert L."/>
            <person name="Andreopoulos W."/>
            <person name="Angelini C."/>
            <person name="Antonin V."/>
            <person name="Barry K.W."/>
            <person name="Bougher N.L."/>
            <person name="Buchanan P."/>
            <person name="Buyck B."/>
            <person name="Bense V."/>
            <person name="Catcheside P."/>
            <person name="Chovatia M."/>
            <person name="Cooper J."/>
            <person name="Damon W."/>
            <person name="Desjardin D."/>
            <person name="Finy P."/>
            <person name="Geml J."/>
            <person name="Haridas S."/>
            <person name="Hughes K."/>
            <person name="Justo A."/>
            <person name="Karasinski D."/>
            <person name="Kautmanova I."/>
            <person name="Kiss B."/>
            <person name="Kocsube S."/>
            <person name="Kotiranta H."/>
            <person name="LaButti K.M."/>
            <person name="Lechner B.E."/>
            <person name="Liimatainen K."/>
            <person name="Lipzen A."/>
            <person name="Lukacs Z."/>
            <person name="Mihaltcheva S."/>
            <person name="Morgado L.N."/>
            <person name="Niskanen T."/>
            <person name="Noordeloos M.E."/>
            <person name="Ohm R.A."/>
            <person name="Ortiz-Santana B."/>
            <person name="Ovrebo C."/>
            <person name="Racz N."/>
            <person name="Riley R."/>
            <person name="Savchenko A."/>
            <person name="Shiryaev A."/>
            <person name="Soop K."/>
            <person name="Spirin V."/>
            <person name="Szebenyi C."/>
            <person name="Tomsovsky M."/>
            <person name="Tulloss R.E."/>
            <person name="Uehling J."/>
            <person name="Grigoriev I.V."/>
            <person name="Vagvolgyi C."/>
            <person name="Papp T."/>
            <person name="Martin F.M."/>
            <person name="Miettinen O."/>
            <person name="Hibbett D.S."/>
            <person name="Nagy L.G."/>
        </authorList>
    </citation>
    <scope>NUCLEOTIDE SEQUENCE [LARGE SCALE GENOMIC DNA]</scope>
    <source>
        <strain evidence="2 3">CBS 309.79</strain>
    </source>
</reference>
<feature type="signal peptide" evidence="1">
    <location>
        <begin position="1"/>
        <end position="17"/>
    </location>
</feature>
<accession>A0A5C3Q9J9</accession>
<proteinExistence type="predicted"/>
<evidence type="ECO:0000313" key="3">
    <source>
        <dbReference type="Proteomes" id="UP000305067"/>
    </source>
</evidence>
<name>A0A5C3Q9J9_9AGAR</name>
<keyword evidence="1" id="KW-0732">Signal</keyword>
<gene>
    <name evidence="2" type="ORF">BDV98DRAFT_585896</name>
</gene>
<feature type="chain" id="PRO_5022797637" evidence="1">
    <location>
        <begin position="18"/>
        <end position="184"/>
    </location>
</feature>
<keyword evidence="3" id="KW-1185">Reference proteome</keyword>
<sequence length="184" mass="20661">MWATALQLLQFWGAVNVQHPDARFSCRFLEHPSLLENAGEKIELAEASLRLPRSDLSWVNSAFTGSVQMRSATKCPDHGPQIGETGEVHTIPTVILDLWNLNLGVGAIWPKRCLAMARRKCGVTAVRHSYYSKVSRQSRLGEGSRSVTVERSAWKAMKVSSESAAQSFRWHYTTPLFRPLPARR</sequence>
<evidence type="ECO:0000256" key="1">
    <source>
        <dbReference type="SAM" id="SignalP"/>
    </source>
</evidence>
<dbReference type="Proteomes" id="UP000305067">
    <property type="component" value="Unassembled WGS sequence"/>
</dbReference>
<dbReference type="AlphaFoldDB" id="A0A5C3Q9J9"/>
<evidence type="ECO:0000313" key="2">
    <source>
        <dbReference type="EMBL" id="TFK97060.1"/>
    </source>
</evidence>
<protein>
    <submittedName>
        <fullName evidence="2">Uncharacterized protein</fullName>
    </submittedName>
</protein>